<protein>
    <submittedName>
        <fullName evidence="1">Uncharacterized protein</fullName>
    </submittedName>
</protein>
<dbReference type="PhylomeDB" id="E9ASP2"/>
<evidence type="ECO:0000313" key="2">
    <source>
        <dbReference type="Proteomes" id="UP000007259"/>
    </source>
</evidence>
<accession>E9ASP2</accession>
<evidence type="ECO:0000313" key="1">
    <source>
        <dbReference type="EMBL" id="CBZ25965.1"/>
    </source>
</evidence>
<sequence>MHMKSSTDRPTTTPLAADTAAYATPQTHGVDSVDGMFGSPLQLDSSTRGTAELHSVLESLSLVTVPNTTSSSQSNLSLAENLLADKDGATTRSSNADHDDATATLWWRYATEDERQNFFASNVTGKDDGSVRGAGNVRVCVKAPVEGQERLLPGGVSPKTTSFSTKCDTSHVTAPAREFSAIWNPQGMLGGTRETLDTRPSVDDASSMVAVVLSEEVPDDLPRAPSTYAELRSSPSTPSVNTIHLNLQYTRVTSFMSISSPFSASVQSISFLRTSVQHLMSNSQHFYASSSSCASANEVPLFGEVGVAEQKPFCASLLETGSVVTQSALEPAKLREGTFAPSSVEARGSSEVVPLIDLSAISAADNASMAQEASPRNPGAPTLPCTPMAYRAVTTSVEGCLLEEEQKRMALVDGQASGIETILAREVSAYLAMSRQRRRAPRQRSEYVGVTEQRKSVEEKASLLHDSMQARMRMAEDEHENFMSSYRQIDQVQLHNAG</sequence>
<reference evidence="1 2" key="1">
    <citation type="journal article" date="2011" name="Genome Res.">
        <title>Chromosome and gene copy number variation allow major structural change between species and strains of Leishmania.</title>
        <authorList>
            <person name="Rogers M.B."/>
            <person name="Hilley J.D."/>
            <person name="Dickens N.J."/>
            <person name="Wilkes J."/>
            <person name="Bates P.A."/>
            <person name="Depledge D.P."/>
            <person name="Harris D."/>
            <person name="Her Y."/>
            <person name="Herzyk P."/>
            <person name="Imamura H."/>
            <person name="Otto T.D."/>
            <person name="Sanders M."/>
            <person name="Seeger K."/>
            <person name="Dujardin J.C."/>
            <person name="Berriman M."/>
            <person name="Smith D.F."/>
            <person name="Hertz-Fowler C."/>
            <person name="Mottram J.C."/>
        </authorList>
    </citation>
    <scope>NUCLEOTIDE SEQUENCE [LARGE SCALE GENOMIC DNA]</scope>
    <source>
        <strain evidence="1 2">MHOM/GT/2001/U1103</strain>
    </source>
</reference>
<dbReference type="EMBL" id="FR799573">
    <property type="protein sequence ID" value="CBZ25965.1"/>
    <property type="molecule type" value="Genomic_DNA"/>
</dbReference>
<organism evidence="1 2">
    <name type="scientific">Leishmania mexicana (strain MHOM/GT/2001/U1103)</name>
    <dbReference type="NCBI Taxonomy" id="929439"/>
    <lineage>
        <taxon>Eukaryota</taxon>
        <taxon>Discoba</taxon>
        <taxon>Euglenozoa</taxon>
        <taxon>Kinetoplastea</taxon>
        <taxon>Metakinetoplastina</taxon>
        <taxon>Trypanosomatida</taxon>
        <taxon>Trypanosomatidae</taxon>
        <taxon>Leishmaniinae</taxon>
        <taxon>Leishmania</taxon>
    </lineage>
</organism>
<dbReference type="VEuPathDB" id="TriTrypDB:LmxM.36.1220"/>
<name>E9ASP2_LEIMU</name>
<proteinExistence type="predicted"/>
<dbReference type="AlphaFoldDB" id="E9ASP2"/>
<dbReference type="GeneID" id="13448413"/>
<dbReference type="RefSeq" id="XP_003874467.1">
    <property type="nucleotide sequence ID" value="XM_003874418.1"/>
</dbReference>
<dbReference type="OrthoDB" id="264983at2759"/>
<keyword evidence="2" id="KW-1185">Reference proteome</keyword>
<gene>
    <name evidence="1" type="ORF">LMXM_36_1220</name>
</gene>
<dbReference type="KEGG" id="lmi:LMXM_36_1220"/>
<dbReference type="OMA" id="EHENFMS"/>
<dbReference type="Proteomes" id="UP000007259">
    <property type="component" value="Chromosome 20"/>
</dbReference>